<dbReference type="Proteomes" id="UP001597478">
    <property type="component" value="Unassembled WGS sequence"/>
</dbReference>
<dbReference type="RefSeq" id="WP_377387761.1">
    <property type="nucleotide sequence ID" value="NZ_JBHSAN010000008.1"/>
</dbReference>
<reference evidence="3" key="1">
    <citation type="journal article" date="2019" name="Int. J. Syst. Evol. Microbiol.">
        <title>The Global Catalogue of Microorganisms (GCM) 10K type strain sequencing project: providing services to taxonomists for standard genome sequencing and annotation.</title>
        <authorList>
            <consortium name="The Broad Institute Genomics Platform"/>
            <consortium name="The Broad Institute Genome Sequencing Center for Infectious Disease"/>
            <person name="Wu L."/>
            <person name="Ma J."/>
        </authorList>
    </citation>
    <scope>NUCLEOTIDE SEQUENCE [LARGE SCALE GENOMIC DNA]</scope>
    <source>
        <strain evidence="3">IBRC-M 10906</strain>
    </source>
</reference>
<evidence type="ECO:0000313" key="3">
    <source>
        <dbReference type="Proteomes" id="UP001597478"/>
    </source>
</evidence>
<evidence type="ECO:0000313" key="2">
    <source>
        <dbReference type="EMBL" id="MFD2798098.1"/>
    </source>
</evidence>
<comment type="caution">
    <text evidence="2">The sequence shown here is derived from an EMBL/GenBank/DDBJ whole genome shotgun (WGS) entry which is preliminary data.</text>
</comment>
<dbReference type="Pfam" id="PF13672">
    <property type="entry name" value="PP2C_2"/>
    <property type="match status" value="1"/>
</dbReference>
<feature type="domain" description="PPM-type phosphatase" evidence="1">
    <location>
        <begin position="31"/>
        <end position="206"/>
    </location>
</feature>
<dbReference type="Gene3D" id="3.60.40.10">
    <property type="entry name" value="PPM-type phosphatase domain"/>
    <property type="match status" value="1"/>
</dbReference>
<gene>
    <name evidence="2" type="ORF">ACFS2C_01665</name>
</gene>
<name>A0ABW5W660_9PSEU</name>
<keyword evidence="3" id="KW-1185">Reference proteome</keyword>
<organism evidence="2 3">
    <name type="scientific">Prauserella oleivorans</name>
    <dbReference type="NCBI Taxonomy" id="1478153"/>
    <lineage>
        <taxon>Bacteria</taxon>
        <taxon>Bacillati</taxon>
        <taxon>Actinomycetota</taxon>
        <taxon>Actinomycetes</taxon>
        <taxon>Pseudonocardiales</taxon>
        <taxon>Pseudonocardiaceae</taxon>
        <taxon>Prauserella</taxon>
    </lineage>
</organism>
<dbReference type="InterPro" id="IPR001932">
    <property type="entry name" value="PPM-type_phosphatase-like_dom"/>
</dbReference>
<accession>A0ABW5W660</accession>
<evidence type="ECO:0000259" key="1">
    <source>
        <dbReference type="Pfam" id="PF13672"/>
    </source>
</evidence>
<sequence length="257" mass="27545">MPRIDIAEQPGVGLDGLPRPTEDRVVVTTNAVAVLDGATEFRAGMLSGGWYSHRLAEYLEASLTTSPAAPLRTVLAAAIENVALTHGLRPGHSPSSTVAIARWTTETVDALVLADSPVVAFGHLGTTVVADHRLARLRHGGFLRTRADVDRLRNHEDGFWVAEADPAAASHAVCVSWPRRDVEAVLLATDGVSVGVDDYGLFDWPDVVDLARGEGAKAVLDAVRRAELADPDGVRWPRVKQHDDQALAVIDFTMDQG</sequence>
<protein>
    <submittedName>
        <fullName evidence="2">Protein phosphatase 2C domain-containing protein</fullName>
    </submittedName>
</protein>
<dbReference type="SUPFAM" id="SSF81606">
    <property type="entry name" value="PP2C-like"/>
    <property type="match status" value="1"/>
</dbReference>
<dbReference type="EMBL" id="JBHUOF010000001">
    <property type="protein sequence ID" value="MFD2798098.1"/>
    <property type="molecule type" value="Genomic_DNA"/>
</dbReference>
<proteinExistence type="predicted"/>
<dbReference type="InterPro" id="IPR036457">
    <property type="entry name" value="PPM-type-like_dom_sf"/>
</dbReference>